<dbReference type="Proteomes" id="UP000887116">
    <property type="component" value="Unassembled WGS sequence"/>
</dbReference>
<dbReference type="GO" id="GO:0004474">
    <property type="term" value="F:malate synthase activity"/>
    <property type="evidence" value="ECO:0007669"/>
    <property type="project" value="UniProtKB-EC"/>
</dbReference>
<evidence type="ECO:0000256" key="23">
    <source>
        <dbReference type="ARBA" id="ARBA00083020"/>
    </source>
</evidence>
<evidence type="ECO:0000256" key="3">
    <source>
        <dbReference type="ARBA" id="ARBA00011233"/>
    </source>
</evidence>
<dbReference type="InterPro" id="IPR011206">
    <property type="entry name" value="Citrate_lyase_beta/mcl1/mcl2"/>
</dbReference>
<feature type="binding site" evidence="25">
    <location>
        <position position="169"/>
    </location>
    <ligand>
        <name>Mg(2+)</name>
        <dbReference type="ChEBI" id="CHEBI:18420"/>
    </ligand>
</feature>
<evidence type="ECO:0000256" key="12">
    <source>
        <dbReference type="ARBA" id="ARBA00023239"/>
    </source>
</evidence>
<keyword evidence="6 25" id="KW-0479">Metal-binding</keyword>
<comment type="subcellular location">
    <subcellularLocation>
        <location evidence="2">Mitochondrion</location>
    </subcellularLocation>
</comment>
<dbReference type="GO" id="GO:0046872">
    <property type="term" value="F:metal ion binding"/>
    <property type="evidence" value="ECO:0007669"/>
    <property type="project" value="UniProtKB-KW"/>
</dbReference>
<evidence type="ECO:0000256" key="13">
    <source>
        <dbReference type="ARBA" id="ARBA00047918"/>
    </source>
</evidence>
<evidence type="ECO:0000256" key="15">
    <source>
        <dbReference type="ARBA" id="ARBA00051672"/>
    </source>
</evidence>
<accession>A0A8X6M1X4</accession>
<dbReference type="Gene3D" id="3.20.20.60">
    <property type="entry name" value="Phosphoenolpyruvate-binding domains"/>
    <property type="match status" value="1"/>
</dbReference>
<evidence type="ECO:0000256" key="4">
    <source>
        <dbReference type="ARBA" id="ARBA00012636"/>
    </source>
</evidence>
<comment type="function">
    <text evidence="16">Mitochondrial citramalyl-CoA lyase indirectly involved in the vitamin B12 metabolism. Converts citramalyl-CoA into acetyl-CoA and pyruvate in the C5-dicarboxylate catabolism pathway. The C5-dicarboxylate catabolism pathway is required to detoxify itaconate, a vitamin B12-poisoning metabolite. Also acts as a malate synthase in vitro, converting glyoxylate and acetyl-CoA to malate. Also displays malyl-CoA thioesterase activity. Also acts as a beta-methylmalate synthase in vitro, by mediating conversion of glyoxylate and propionyl-CoA to beta-methylmalate. Also has very weak citramalate synthase activity in vitro.</text>
</comment>
<dbReference type="FunFam" id="3.20.20.60:FF:000014">
    <property type="entry name" value="Citrate lyase subunit beta-like protein"/>
    <property type="match status" value="1"/>
</dbReference>
<dbReference type="GO" id="GO:0016787">
    <property type="term" value="F:hydrolase activity"/>
    <property type="evidence" value="ECO:0007669"/>
    <property type="project" value="UniProtKB-KW"/>
</dbReference>
<dbReference type="SUPFAM" id="SSF51621">
    <property type="entry name" value="Phosphoenolpyruvate/pyruvate domain"/>
    <property type="match status" value="1"/>
</dbReference>
<evidence type="ECO:0000256" key="16">
    <source>
        <dbReference type="ARBA" id="ARBA00055540"/>
    </source>
</evidence>
<organism evidence="27 28">
    <name type="scientific">Trichonephila clavata</name>
    <name type="common">Joro spider</name>
    <name type="synonym">Nephila clavata</name>
    <dbReference type="NCBI Taxonomy" id="2740835"/>
    <lineage>
        <taxon>Eukaryota</taxon>
        <taxon>Metazoa</taxon>
        <taxon>Ecdysozoa</taxon>
        <taxon>Arthropoda</taxon>
        <taxon>Chelicerata</taxon>
        <taxon>Arachnida</taxon>
        <taxon>Araneae</taxon>
        <taxon>Araneomorphae</taxon>
        <taxon>Entelegynae</taxon>
        <taxon>Araneoidea</taxon>
        <taxon>Nephilidae</taxon>
        <taxon>Trichonephila</taxon>
    </lineage>
</organism>
<evidence type="ECO:0000256" key="14">
    <source>
        <dbReference type="ARBA" id="ARBA00051623"/>
    </source>
</evidence>
<dbReference type="InterPro" id="IPR040186">
    <property type="entry name" value="Citramalyl-CoA_lyase"/>
</dbReference>
<feature type="binding site" evidence="24">
    <location>
        <position position="105"/>
    </location>
    <ligand>
        <name>substrate</name>
    </ligand>
</feature>
<dbReference type="GO" id="GO:0005739">
    <property type="term" value="C:mitochondrion"/>
    <property type="evidence" value="ECO:0007669"/>
    <property type="project" value="UniProtKB-SubCell"/>
</dbReference>
<evidence type="ECO:0000313" key="27">
    <source>
        <dbReference type="EMBL" id="GFR28284.1"/>
    </source>
</evidence>
<evidence type="ECO:0000256" key="8">
    <source>
        <dbReference type="ARBA" id="ARBA00022842"/>
    </source>
</evidence>
<feature type="binding site" evidence="24">
    <location>
        <position position="169"/>
    </location>
    <ligand>
        <name>substrate</name>
    </ligand>
</feature>
<proteinExistence type="inferred from homology"/>
<evidence type="ECO:0000256" key="9">
    <source>
        <dbReference type="ARBA" id="ARBA00022946"/>
    </source>
</evidence>
<comment type="similarity">
    <text evidence="17">Belongs to the HpcH/HpaI aldolase family. Citrate lyase beta subunit-like subfamily.</text>
</comment>
<feature type="binding site" evidence="25">
    <location>
        <position position="204"/>
    </location>
    <ligand>
        <name>Mg(2+)</name>
        <dbReference type="ChEBI" id="CHEBI:18420"/>
    </ligand>
</feature>
<keyword evidence="9" id="KW-0809">Transit peptide</keyword>
<dbReference type="PANTHER" id="PTHR11105">
    <property type="entry name" value="CITRATE LYASE SUBUNIT BETA-RELATED"/>
    <property type="match status" value="1"/>
</dbReference>
<dbReference type="PIRSF" id="PIRSF015582">
    <property type="entry name" value="Cit_lyase_B"/>
    <property type="match status" value="1"/>
</dbReference>
<evidence type="ECO:0000256" key="5">
    <source>
        <dbReference type="ARBA" id="ARBA00022679"/>
    </source>
</evidence>
<comment type="caution">
    <text evidence="27">The sequence shown here is derived from an EMBL/GenBank/DDBJ whole genome shotgun (WGS) entry which is preliminary data.</text>
</comment>
<evidence type="ECO:0000256" key="22">
    <source>
        <dbReference type="ARBA" id="ARBA00076788"/>
    </source>
</evidence>
<dbReference type="GO" id="GO:0047777">
    <property type="term" value="F:(S)-citramalyl-CoA lyase activity"/>
    <property type="evidence" value="ECO:0007669"/>
    <property type="project" value="UniProtKB-EC"/>
</dbReference>
<evidence type="ECO:0000256" key="6">
    <source>
        <dbReference type="ARBA" id="ARBA00022723"/>
    </source>
</evidence>
<comment type="subunit">
    <text evidence="3">Homotrimer.</text>
</comment>
<protein>
    <recommendedName>
        <fullName evidence="20">Citramalyl-CoA lyase, mitochondrial</fullName>
        <ecNumber evidence="4">2.3.3.9</ecNumber>
        <ecNumber evidence="18">3.1.2.30</ecNumber>
        <ecNumber evidence="19">4.1.3.25</ecNumber>
    </recommendedName>
    <alternativeName>
        <fullName evidence="22">(3S)-malyl-CoA thioesterase</fullName>
    </alternativeName>
    <alternativeName>
        <fullName evidence="23">Beta-methylmalate synthase</fullName>
    </alternativeName>
    <alternativeName>
        <fullName evidence="21">Malate synthase</fullName>
    </alternativeName>
</protein>
<dbReference type="InterPro" id="IPR005000">
    <property type="entry name" value="Aldolase/citrate-lyase_domain"/>
</dbReference>
<keyword evidence="11" id="KW-0496">Mitochondrion</keyword>
<dbReference type="GO" id="GO:0106064">
    <property type="term" value="P:regulation of cobalamin metabolic process"/>
    <property type="evidence" value="ECO:0007669"/>
    <property type="project" value="UniProtKB-ARBA"/>
</dbReference>
<evidence type="ECO:0000256" key="18">
    <source>
        <dbReference type="ARBA" id="ARBA00066460"/>
    </source>
</evidence>
<evidence type="ECO:0000256" key="24">
    <source>
        <dbReference type="PIRSR" id="PIRSR015582-1"/>
    </source>
</evidence>
<evidence type="ECO:0000256" key="19">
    <source>
        <dbReference type="ARBA" id="ARBA00066840"/>
    </source>
</evidence>
<dbReference type="OrthoDB" id="1773at2759"/>
<evidence type="ECO:0000256" key="17">
    <source>
        <dbReference type="ARBA" id="ARBA00061542"/>
    </source>
</evidence>
<comment type="cofactor">
    <cofactor evidence="1">
        <name>Mg(2+)</name>
        <dbReference type="ChEBI" id="CHEBI:18420"/>
    </cofactor>
</comment>
<keyword evidence="7" id="KW-0378">Hydrolase</keyword>
<gene>
    <name evidence="27" type="primary">CLYBL</name>
    <name evidence="27" type="ORF">TNCT_376821</name>
</gene>
<evidence type="ECO:0000256" key="21">
    <source>
        <dbReference type="ARBA" id="ARBA00076231"/>
    </source>
</evidence>
<name>A0A8X6M1X4_TRICU</name>
<evidence type="ECO:0000259" key="26">
    <source>
        <dbReference type="Pfam" id="PF03328"/>
    </source>
</evidence>
<dbReference type="PANTHER" id="PTHR11105:SF0">
    <property type="entry name" value="CITRAMALYL-COA LYASE, MITOCHONDRIAL"/>
    <property type="match status" value="1"/>
</dbReference>
<evidence type="ECO:0000256" key="20">
    <source>
        <dbReference type="ARBA" id="ARBA00072098"/>
    </source>
</evidence>
<dbReference type="EC" id="2.3.3.9" evidence="4"/>
<comment type="catalytic activity">
    <reaction evidence="13">
        <text>glyoxylate + acetyl-CoA + H2O = (S)-malate + CoA + H(+)</text>
        <dbReference type="Rhea" id="RHEA:18181"/>
        <dbReference type="ChEBI" id="CHEBI:15377"/>
        <dbReference type="ChEBI" id="CHEBI:15378"/>
        <dbReference type="ChEBI" id="CHEBI:15589"/>
        <dbReference type="ChEBI" id="CHEBI:36655"/>
        <dbReference type="ChEBI" id="CHEBI:57287"/>
        <dbReference type="ChEBI" id="CHEBI:57288"/>
        <dbReference type="EC" id="2.3.3.9"/>
    </reaction>
</comment>
<evidence type="ECO:0000256" key="1">
    <source>
        <dbReference type="ARBA" id="ARBA00001946"/>
    </source>
</evidence>
<evidence type="ECO:0000256" key="25">
    <source>
        <dbReference type="PIRSR" id="PIRSR015582-2"/>
    </source>
</evidence>
<keyword evidence="5" id="KW-0808">Transferase</keyword>
<keyword evidence="12 27" id="KW-0456">Lyase</keyword>
<evidence type="ECO:0000313" key="28">
    <source>
        <dbReference type="Proteomes" id="UP000887116"/>
    </source>
</evidence>
<dbReference type="EC" id="3.1.2.30" evidence="18"/>
<dbReference type="InterPro" id="IPR040442">
    <property type="entry name" value="Pyrv_kinase-like_dom_sf"/>
</dbReference>
<keyword evidence="28" id="KW-1185">Reference proteome</keyword>
<feature type="domain" description="HpcH/HpaI aldolase/citrate lyase" evidence="26">
    <location>
        <begin position="44"/>
        <end position="272"/>
    </location>
</feature>
<dbReference type="EC" id="4.1.3.25" evidence="19"/>
<evidence type="ECO:0000256" key="2">
    <source>
        <dbReference type="ARBA" id="ARBA00004173"/>
    </source>
</evidence>
<dbReference type="AlphaFoldDB" id="A0A8X6M1X4"/>
<keyword evidence="10" id="KW-0007">Acetylation</keyword>
<comment type="catalytic activity">
    <reaction evidence="14">
        <text>propanoyl-CoA + glyoxylate + H2O = 3-methylmalate + CoA + H(+)</text>
        <dbReference type="Rhea" id="RHEA:47628"/>
        <dbReference type="ChEBI" id="CHEBI:15377"/>
        <dbReference type="ChEBI" id="CHEBI:15378"/>
        <dbReference type="ChEBI" id="CHEBI:36655"/>
        <dbReference type="ChEBI" id="CHEBI:57287"/>
        <dbReference type="ChEBI" id="CHEBI:57392"/>
        <dbReference type="ChEBI" id="CHEBI:87810"/>
    </reaction>
</comment>
<evidence type="ECO:0000256" key="11">
    <source>
        <dbReference type="ARBA" id="ARBA00023128"/>
    </source>
</evidence>
<evidence type="ECO:0000256" key="7">
    <source>
        <dbReference type="ARBA" id="ARBA00022801"/>
    </source>
</evidence>
<dbReference type="EMBL" id="BMAO01019095">
    <property type="protein sequence ID" value="GFR28284.1"/>
    <property type="molecule type" value="Genomic_DNA"/>
</dbReference>
<dbReference type="InterPro" id="IPR015813">
    <property type="entry name" value="Pyrv/PenolPyrv_kinase-like_dom"/>
</dbReference>
<comment type="catalytic activity">
    <reaction evidence="15">
        <text>(3S)-citramalyl-CoA = pyruvate + acetyl-CoA</text>
        <dbReference type="Rhea" id="RHEA:22612"/>
        <dbReference type="ChEBI" id="CHEBI:15361"/>
        <dbReference type="ChEBI" id="CHEBI:57288"/>
        <dbReference type="ChEBI" id="CHEBI:58668"/>
        <dbReference type="EC" id="4.1.3.25"/>
    </reaction>
</comment>
<keyword evidence="8 25" id="KW-0460">Magnesium</keyword>
<sequence length="337" mass="38153">MYRFYRVCFNQWISFSKGRTLFISAFPRASNNSSNGIDTIRPRRAILYVPGHDRKKIDKLNTLKVDCAVLDCEDGVAANKKIEARKVITEIAESFDFGKTEFAVRINSIDSGLAEDDLISVLNFKKYPDTLMVPKIESTDHISWIKDKMKSHFKCTNDSKKLNLVFFVESAKSLLDLRQICEKAIDLSKIGPFRFEGLVFGSDDFCADIGAIRSEDATELLTARQLFVLVAKSFKVQAIDMVHINYKDLPGLLKSCEEGARMGFTGKQVIHPSQVPVVQKAFSPSAEKVEWARELVKLFEEHQKEGKGAFTFRGAMIDKPLLLQAEYIIKMSEQLDD</sequence>
<evidence type="ECO:0000256" key="10">
    <source>
        <dbReference type="ARBA" id="ARBA00022990"/>
    </source>
</evidence>
<dbReference type="Pfam" id="PF03328">
    <property type="entry name" value="HpcH_HpaI"/>
    <property type="match status" value="1"/>
</dbReference>
<reference evidence="27" key="1">
    <citation type="submission" date="2020-07" db="EMBL/GenBank/DDBJ databases">
        <title>Multicomponent nature underlies the extraordinary mechanical properties of spider dragline silk.</title>
        <authorList>
            <person name="Kono N."/>
            <person name="Nakamura H."/>
            <person name="Mori M."/>
            <person name="Yoshida Y."/>
            <person name="Ohtoshi R."/>
            <person name="Malay A.D."/>
            <person name="Moran D.A.P."/>
            <person name="Tomita M."/>
            <person name="Numata K."/>
            <person name="Arakawa K."/>
        </authorList>
    </citation>
    <scope>NUCLEOTIDE SEQUENCE</scope>
</reference>